<evidence type="ECO:0000256" key="1">
    <source>
        <dbReference type="SAM" id="MobiDB-lite"/>
    </source>
</evidence>
<dbReference type="SUPFAM" id="SSF51445">
    <property type="entry name" value="(Trans)glycosidases"/>
    <property type="match status" value="1"/>
</dbReference>
<evidence type="ECO:0000313" key="4">
    <source>
        <dbReference type="EMBL" id="MDC3417902.1"/>
    </source>
</evidence>
<accession>A0A9X3WDK1</accession>
<evidence type="ECO:0000256" key="2">
    <source>
        <dbReference type="SAM" id="SignalP"/>
    </source>
</evidence>
<feature type="signal peptide" evidence="2">
    <location>
        <begin position="1"/>
        <end position="27"/>
    </location>
</feature>
<organism evidence="4 5">
    <name type="scientific">Aquibacillus salsiterrae</name>
    <dbReference type="NCBI Taxonomy" id="2950439"/>
    <lineage>
        <taxon>Bacteria</taxon>
        <taxon>Bacillati</taxon>
        <taxon>Bacillota</taxon>
        <taxon>Bacilli</taxon>
        <taxon>Bacillales</taxon>
        <taxon>Bacillaceae</taxon>
        <taxon>Aquibacillus</taxon>
    </lineage>
</organism>
<dbReference type="PROSITE" id="PS51257">
    <property type="entry name" value="PROKAR_LIPOPROTEIN"/>
    <property type="match status" value="1"/>
</dbReference>
<reference evidence="4" key="1">
    <citation type="submission" date="2022-06" db="EMBL/GenBank/DDBJ databases">
        <title>Aquibacillus sp. a new bacterium isolated from soil saline samples.</title>
        <authorList>
            <person name="Galisteo C."/>
            <person name="De La Haba R."/>
            <person name="Sanchez-Porro C."/>
            <person name="Ventosa A."/>
        </authorList>
    </citation>
    <scope>NUCLEOTIDE SEQUENCE</scope>
    <source>
        <strain evidence="4">3ASR75-54</strain>
    </source>
</reference>
<dbReference type="RefSeq" id="WP_272446963.1">
    <property type="nucleotide sequence ID" value="NZ_JAMQKC010000015.1"/>
</dbReference>
<dbReference type="InterPro" id="IPR015020">
    <property type="entry name" value="Rv2525c-like_Glyco_Hydro-like"/>
</dbReference>
<dbReference type="InterPro" id="IPR017853">
    <property type="entry name" value="GH"/>
</dbReference>
<dbReference type="Pfam" id="PF08924">
    <property type="entry name" value="Rv2525c_GlyHyd-like"/>
    <property type="match status" value="1"/>
</dbReference>
<name>A0A9X3WDK1_9BACI</name>
<sequence>MKKWVKLFFFTMIISIIPVVITSCVGANEENNEEQRNNSNEGNAETTPSNQNGENNASQSNSNDQTTNDQSRTEQEDPIVWGVDSASYTTVNLLQCVTSNYGNPQVWGRYLGTKEGISAGLDQQEVELLQDNNIEILPIYNHVENLTGYEKGVNEAESAISMAEDLGIPAGVAIFVDAEPIYPVDSAFIQGWYDTINASDYVAGLYGVFEPDSNLSNAFNAISNEAKKNTIIWSAYPKTQITTKENAPSYQPEGPENFKLYGWQYGIEAETCNIDTNLFKEEMIKYLW</sequence>
<keyword evidence="2" id="KW-0732">Signal</keyword>
<feature type="chain" id="PRO_5040947513" evidence="2">
    <location>
        <begin position="28"/>
        <end position="288"/>
    </location>
</feature>
<dbReference type="EMBL" id="JAMQKC010000015">
    <property type="protein sequence ID" value="MDC3417902.1"/>
    <property type="molecule type" value="Genomic_DNA"/>
</dbReference>
<dbReference type="Proteomes" id="UP001145069">
    <property type="component" value="Unassembled WGS sequence"/>
</dbReference>
<evidence type="ECO:0000259" key="3">
    <source>
        <dbReference type="Pfam" id="PF08924"/>
    </source>
</evidence>
<gene>
    <name evidence="4" type="ORF">NC799_13460</name>
</gene>
<protein>
    <submittedName>
        <fullName evidence="4">DUF1906 domain-containing protein</fullName>
    </submittedName>
</protein>
<proteinExistence type="predicted"/>
<keyword evidence="5" id="KW-1185">Reference proteome</keyword>
<dbReference type="Gene3D" id="3.20.20.80">
    <property type="entry name" value="Glycosidases"/>
    <property type="match status" value="1"/>
</dbReference>
<feature type="domain" description="Rv2525c-like glycoside hydrolase-like" evidence="3">
    <location>
        <begin position="107"/>
        <end position="238"/>
    </location>
</feature>
<dbReference type="AlphaFoldDB" id="A0A9X3WDK1"/>
<feature type="compositionally biased region" description="Polar residues" evidence="1">
    <location>
        <begin position="44"/>
        <end position="70"/>
    </location>
</feature>
<evidence type="ECO:0000313" key="5">
    <source>
        <dbReference type="Proteomes" id="UP001145069"/>
    </source>
</evidence>
<feature type="region of interest" description="Disordered" evidence="1">
    <location>
        <begin position="31"/>
        <end position="75"/>
    </location>
</feature>
<comment type="caution">
    <text evidence="4">The sequence shown here is derived from an EMBL/GenBank/DDBJ whole genome shotgun (WGS) entry which is preliminary data.</text>
</comment>